<sequence>MSLRRMGRGLRLDWPKVRLSIFLRLRSPPNAFASPCFDVETWASLAAHLRAHPVFALALLASFDMQMSLRRRPPHWFDRFGVIA</sequence>
<evidence type="ECO:0000313" key="2">
    <source>
        <dbReference type="Proteomes" id="UP000521943"/>
    </source>
</evidence>
<gene>
    <name evidence="1" type="ORF">DFP72DRAFT_1179926</name>
</gene>
<reference evidence="1 2" key="1">
    <citation type="submission" date="2020-07" db="EMBL/GenBank/DDBJ databases">
        <title>Comparative genomics of pyrophilous fungi reveals a link between fire events and developmental genes.</title>
        <authorList>
            <consortium name="DOE Joint Genome Institute"/>
            <person name="Steindorff A.S."/>
            <person name="Carver A."/>
            <person name="Calhoun S."/>
            <person name="Stillman K."/>
            <person name="Liu H."/>
            <person name="Lipzen A."/>
            <person name="Pangilinan J."/>
            <person name="Labutti K."/>
            <person name="Bruns T.D."/>
            <person name="Grigoriev I.V."/>
        </authorList>
    </citation>
    <scope>NUCLEOTIDE SEQUENCE [LARGE SCALE GENOMIC DNA]</scope>
    <source>
        <strain evidence="1 2">CBS 144469</strain>
    </source>
</reference>
<dbReference type="AlphaFoldDB" id="A0A8H6LTR0"/>
<dbReference type="Proteomes" id="UP000521943">
    <property type="component" value="Unassembled WGS sequence"/>
</dbReference>
<evidence type="ECO:0000313" key="1">
    <source>
        <dbReference type="EMBL" id="KAF6741889.1"/>
    </source>
</evidence>
<dbReference type="EMBL" id="JACGCI010000213">
    <property type="protein sequence ID" value="KAF6741889.1"/>
    <property type="molecule type" value="Genomic_DNA"/>
</dbReference>
<comment type="caution">
    <text evidence="1">The sequence shown here is derived from an EMBL/GenBank/DDBJ whole genome shotgun (WGS) entry which is preliminary data.</text>
</comment>
<accession>A0A8H6LTR0</accession>
<keyword evidence="2" id="KW-1185">Reference proteome</keyword>
<organism evidence="1 2">
    <name type="scientific">Ephemerocybe angulata</name>
    <dbReference type="NCBI Taxonomy" id="980116"/>
    <lineage>
        <taxon>Eukaryota</taxon>
        <taxon>Fungi</taxon>
        <taxon>Dikarya</taxon>
        <taxon>Basidiomycota</taxon>
        <taxon>Agaricomycotina</taxon>
        <taxon>Agaricomycetes</taxon>
        <taxon>Agaricomycetidae</taxon>
        <taxon>Agaricales</taxon>
        <taxon>Agaricineae</taxon>
        <taxon>Psathyrellaceae</taxon>
        <taxon>Ephemerocybe</taxon>
    </lineage>
</organism>
<proteinExistence type="predicted"/>
<name>A0A8H6LTR0_9AGAR</name>
<protein>
    <submittedName>
        <fullName evidence="1">Uncharacterized protein</fullName>
    </submittedName>
</protein>